<dbReference type="InterPro" id="IPR004308">
    <property type="entry name" value="GCS"/>
</dbReference>
<dbReference type="Gene3D" id="3.40.50.300">
    <property type="entry name" value="P-loop containing nucleotide triphosphate hydrolases"/>
    <property type="match status" value="1"/>
</dbReference>
<feature type="domain" description="AAA+ ATPase" evidence="5">
    <location>
        <begin position="228"/>
        <end position="360"/>
    </location>
</feature>
<dbReference type="InterPro" id="IPR005654">
    <property type="entry name" value="ATPase_AFG1-like"/>
</dbReference>
<feature type="non-terminal residue" evidence="6">
    <location>
        <position position="780"/>
    </location>
</feature>
<dbReference type="NCBIfam" id="NF040713">
    <property type="entry name" value="ZapE"/>
    <property type="match status" value="1"/>
</dbReference>
<dbReference type="PANTHER" id="PTHR12169">
    <property type="entry name" value="ATPASE N2B"/>
    <property type="match status" value="1"/>
</dbReference>
<dbReference type="InterPro" id="IPR014746">
    <property type="entry name" value="Gln_synth/guanido_kin_cat_dom"/>
</dbReference>
<comment type="similarity">
    <text evidence="1">Belongs to the AFG1 ATPase family.</text>
</comment>
<evidence type="ECO:0000256" key="2">
    <source>
        <dbReference type="ARBA" id="ARBA00022741"/>
    </source>
</evidence>
<name>A0ABP0SCN3_9DINO</name>
<proteinExistence type="inferred from homology"/>
<dbReference type="Pfam" id="PF03969">
    <property type="entry name" value="AFG1_ATPase"/>
    <property type="match status" value="1"/>
</dbReference>
<dbReference type="SUPFAM" id="SSF55931">
    <property type="entry name" value="Glutamine synthetase/guanido kinase"/>
    <property type="match status" value="1"/>
</dbReference>
<evidence type="ECO:0000256" key="3">
    <source>
        <dbReference type="ARBA" id="ARBA00022840"/>
    </source>
</evidence>
<dbReference type="EMBL" id="CAXAMN010027306">
    <property type="protein sequence ID" value="CAK9109999.1"/>
    <property type="molecule type" value="Genomic_DNA"/>
</dbReference>
<dbReference type="SMART" id="SM00382">
    <property type="entry name" value="AAA"/>
    <property type="match status" value="1"/>
</dbReference>
<protein>
    <recommendedName>
        <fullName evidence="5">AAA+ ATPase domain-containing protein</fullName>
    </recommendedName>
</protein>
<keyword evidence="2" id="KW-0547">Nucleotide-binding</keyword>
<evidence type="ECO:0000256" key="4">
    <source>
        <dbReference type="SAM" id="MobiDB-lite"/>
    </source>
</evidence>
<dbReference type="InterPro" id="IPR003593">
    <property type="entry name" value="AAA+_ATPase"/>
</dbReference>
<dbReference type="Pfam" id="PF03074">
    <property type="entry name" value="GCS"/>
    <property type="match status" value="1"/>
</dbReference>
<sequence>MALQTLKGRSEAYEAKVTSSALWSPEMGNHMVEGVTKPPYQASLDEIDLVEESLAFRRRELMEVANGLGSERGWQGLVWTFANFPLLGTPGGQAPAQPASPKRSDGLGSRSRFVPDEVITPHPRFLAFVANIRTRKGAKTAALLPLATDASGTCEEAEEISEKLPWELEDGNRTGGFARRLASVRELYDRGWAASRRSWAEGYAPDACQLEVIEKLDNLSNSLSAKQVPKGLYLYGGVGTGKTMMLDLFHESLIAKGFNCDRQHFHGFLKEVDIIYHKMRQTQRGQSNLLARCAEDYFARCPILAFDEAHVLNIGDALLMKAFMEAYFRAGGVVVATSNVAPDDLYASGVNRETFMPFIDTLRQSCEFYEMRGREDYRMRESQTRRLRGSYLWGPNMASVEAADDVKPTDFPSLMETMNGSDLPRLAEALEIDVGFGRTLRCPSAWTDGTKTVARFTFDELCRRATGPSEWLGLAENVDAILVTGVPHFEAHDEDAARRFITFVDVAYDTKRFLGITAESSPEEIFGEFLTKYGGAAEREFSPAPVETETPAGGRIQMPAHGMASGRHGMIFQRPKSLSYTSSGGYVTEARAVASSVTSTQNEGGQRAGDGDWVEWSATGLKDASIFDLSPTGARSGRWTVDAQRLESAPDTDDPKAKRIYLDAAAFGAGSCCTQATMLCPSLSDARYLYDQLLVLAPLFLPLTASAPFWRGMVAASDTRMEAFRETWDDRTPAEVDAARPRTSRAATSPQVFLADRGPLLERVTEYNNVPLAMHEPSFH</sequence>
<comment type="caution">
    <text evidence="6">The sequence shown here is derived from an EMBL/GenBank/DDBJ whole genome shotgun (WGS) entry which is preliminary data.</text>
</comment>
<dbReference type="SUPFAM" id="SSF52540">
    <property type="entry name" value="P-loop containing nucleoside triphosphate hydrolases"/>
    <property type="match status" value="1"/>
</dbReference>
<dbReference type="InterPro" id="IPR027417">
    <property type="entry name" value="P-loop_NTPase"/>
</dbReference>
<dbReference type="Proteomes" id="UP001642484">
    <property type="component" value="Unassembled WGS sequence"/>
</dbReference>
<evidence type="ECO:0000259" key="5">
    <source>
        <dbReference type="SMART" id="SM00382"/>
    </source>
</evidence>
<feature type="region of interest" description="Disordered" evidence="4">
    <location>
        <begin position="90"/>
        <end position="111"/>
    </location>
</feature>
<reference evidence="6 7" key="1">
    <citation type="submission" date="2024-02" db="EMBL/GenBank/DDBJ databases">
        <authorList>
            <person name="Chen Y."/>
            <person name="Shah S."/>
            <person name="Dougan E. K."/>
            <person name="Thang M."/>
            <person name="Chan C."/>
        </authorList>
    </citation>
    <scope>NUCLEOTIDE SEQUENCE [LARGE SCALE GENOMIC DNA]</scope>
</reference>
<evidence type="ECO:0000313" key="7">
    <source>
        <dbReference type="Proteomes" id="UP001642484"/>
    </source>
</evidence>
<dbReference type="CDD" id="cd00009">
    <property type="entry name" value="AAA"/>
    <property type="match status" value="1"/>
</dbReference>
<dbReference type="PANTHER" id="PTHR12169:SF2">
    <property type="entry name" value="AFG1P"/>
    <property type="match status" value="1"/>
</dbReference>
<evidence type="ECO:0000313" key="6">
    <source>
        <dbReference type="EMBL" id="CAK9109999.1"/>
    </source>
</evidence>
<accession>A0ABP0SCN3</accession>
<dbReference type="Gene3D" id="3.30.590.50">
    <property type="match status" value="2"/>
</dbReference>
<keyword evidence="3" id="KW-0067">ATP-binding</keyword>
<gene>
    <name evidence="6" type="ORF">CCMP2556_LOCUS51173</name>
</gene>
<keyword evidence="7" id="KW-1185">Reference proteome</keyword>
<evidence type="ECO:0000256" key="1">
    <source>
        <dbReference type="ARBA" id="ARBA00010322"/>
    </source>
</evidence>
<organism evidence="6 7">
    <name type="scientific">Durusdinium trenchii</name>
    <dbReference type="NCBI Taxonomy" id="1381693"/>
    <lineage>
        <taxon>Eukaryota</taxon>
        <taxon>Sar</taxon>
        <taxon>Alveolata</taxon>
        <taxon>Dinophyceae</taxon>
        <taxon>Suessiales</taxon>
        <taxon>Symbiodiniaceae</taxon>
        <taxon>Durusdinium</taxon>
    </lineage>
</organism>